<sequence length="70" mass="7913">MARGSQRAKQRISTKCNRLSLVDLGKFNDDEGNNDRRAISSTKKRPMILGTNRKQKPRACLQENLLPLAC</sequence>
<evidence type="ECO:0000313" key="1">
    <source>
        <dbReference type="EMBL" id="KAK9128366.1"/>
    </source>
</evidence>
<gene>
    <name evidence="1" type="ORF">Syun_017163</name>
</gene>
<dbReference type="AlphaFoldDB" id="A0AAP0P5K5"/>
<protein>
    <submittedName>
        <fullName evidence="1">Uncharacterized protein</fullName>
    </submittedName>
</protein>
<accession>A0AAP0P5K5</accession>
<name>A0AAP0P5K5_9MAGN</name>
<evidence type="ECO:0000313" key="2">
    <source>
        <dbReference type="Proteomes" id="UP001420932"/>
    </source>
</evidence>
<reference evidence="1 2" key="1">
    <citation type="submission" date="2024-01" db="EMBL/GenBank/DDBJ databases">
        <title>Genome assemblies of Stephania.</title>
        <authorList>
            <person name="Yang L."/>
        </authorList>
    </citation>
    <scope>NUCLEOTIDE SEQUENCE [LARGE SCALE GENOMIC DNA]</scope>
    <source>
        <strain evidence="1">YNDBR</strain>
        <tissue evidence="1">Leaf</tissue>
    </source>
</reference>
<organism evidence="1 2">
    <name type="scientific">Stephania yunnanensis</name>
    <dbReference type="NCBI Taxonomy" id="152371"/>
    <lineage>
        <taxon>Eukaryota</taxon>
        <taxon>Viridiplantae</taxon>
        <taxon>Streptophyta</taxon>
        <taxon>Embryophyta</taxon>
        <taxon>Tracheophyta</taxon>
        <taxon>Spermatophyta</taxon>
        <taxon>Magnoliopsida</taxon>
        <taxon>Ranunculales</taxon>
        <taxon>Menispermaceae</taxon>
        <taxon>Menispermoideae</taxon>
        <taxon>Cissampelideae</taxon>
        <taxon>Stephania</taxon>
    </lineage>
</organism>
<dbReference type="EMBL" id="JBBNAF010000007">
    <property type="protein sequence ID" value="KAK9128366.1"/>
    <property type="molecule type" value="Genomic_DNA"/>
</dbReference>
<dbReference type="Proteomes" id="UP001420932">
    <property type="component" value="Unassembled WGS sequence"/>
</dbReference>
<proteinExistence type="predicted"/>
<keyword evidence="2" id="KW-1185">Reference proteome</keyword>
<comment type="caution">
    <text evidence="1">The sequence shown here is derived from an EMBL/GenBank/DDBJ whole genome shotgun (WGS) entry which is preliminary data.</text>
</comment>